<dbReference type="InterPro" id="IPR010071">
    <property type="entry name" value="AA_adenyl_dom"/>
</dbReference>
<dbReference type="InterPro" id="IPR000873">
    <property type="entry name" value="AMP-dep_synth/lig_dom"/>
</dbReference>
<proteinExistence type="predicted"/>
<protein>
    <submittedName>
        <fullName evidence="2">Amino acid adenylation domain-containing protein</fullName>
    </submittedName>
</protein>
<evidence type="ECO:0000313" key="2">
    <source>
        <dbReference type="EMBL" id="RXG83791.1"/>
    </source>
</evidence>
<dbReference type="InterPro" id="IPR020845">
    <property type="entry name" value="AMP-binding_CS"/>
</dbReference>
<feature type="non-terminal residue" evidence="2">
    <location>
        <position position="1"/>
    </location>
</feature>
<dbReference type="SUPFAM" id="SSF56801">
    <property type="entry name" value="Acetyl-CoA synthetase-like"/>
    <property type="match status" value="1"/>
</dbReference>
<dbReference type="Pfam" id="PF00501">
    <property type="entry name" value="AMP-binding"/>
    <property type="match status" value="1"/>
</dbReference>
<dbReference type="RefSeq" id="WP_128943095.1">
    <property type="nucleotide sequence ID" value="NZ_RDRA01000088.1"/>
</dbReference>
<accession>A0ABY0D821</accession>
<dbReference type="Gene3D" id="3.40.50.980">
    <property type="match status" value="2"/>
</dbReference>
<comment type="caution">
    <text evidence="2">The sequence shown here is derived from an EMBL/GenBank/DDBJ whole genome shotgun (WGS) entry which is preliminary data.</text>
</comment>
<gene>
    <name evidence="2" type="ORF">EAS62_40055</name>
</gene>
<feature type="non-terminal residue" evidence="2">
    <location>
        <position position="405"/>
    </location>
</feature>
<dbReference type="PANTHER" id="PTHR45527:SF1">
    <property type="entry name" value="FATTY ACID SYNTHASE"/>
    <property type="match status" value="1"/>
</dbReference>
<keyword evidence="3" id="KW-1185">Reference proteome</keyword>
<sequence length="405" mass="43051">VAICVARSVAMVVGLLAILKAGGAYLPLDPAYPPARLRQVLDDAAPRVLLADAAGRSALGDDARRDLTVVDLAATLPEWANLPASDPDPRALGLTSRHLAYVIYTSGSTGTPKGVMVEHASTVNLLHWSGDVFTTSEISRTLFATSISFDLSVYECFVPLSQGSTLYPVENALALAERSLDISLINTVPSAIAALVDRKAVPASTSVVNLAGEWLTAELIEKIFASSRVQKICNLYAPSETTTYSTWICVRRGDVVVETIGRPIANTRVYLLDGHGAPVPFGAVGELCIGGAGVARGYLNRPELTAERFIASPFVDGDRLYRTGDLARYLADGNLEFLGRNDDQVKIRGFRIEPGEIAARLCEHPVVREAVVVAHEGPGGEQRLVAYVVCAPDAASNGLEGSELA</sequence>
<reference evidence="2 3" key="1">
    <citation type="submission" date="2018-10" db="EMBL/GenBank/DDBJ databases">
        <title>Bradyrhizobium sp. nov., isolated from effective nodules of peanut in China.</title>
        <authorList>
            <person name="Li Y."/>
        </authorList>
    </citation>
    <scope>NUCLEOTIDE SEQUENCE [LARGE SCALE GENOMIC DNA]</scope>
    <source>
        <strain evidence="2 3">CCBAU 51781</strain>
    </source>
</reference>
<dbReference type="Gene3D" id="3.30.300.30">
    <property type="match status" value="1"/>
</dbReference>
<dbReference type="InterPro" id="IPR045851">
    <property type="entry name" value="AMP-bd_C_sf"/>
</dbReference>
<organism evidence="2 3">
    <name type="scientific">Bradyrhizobium zhanjiangense</name>
    <dbReference type="NCBI Taxonomy" id="1325107"/>
    <lineage>
        <taxon>Bacteria</taxon>
        <taxon>Pseudomonadati</taxon>
        <taxon>Pseudomonadota</taxon>
        <taxon>Alphaproteobacteria</taxon>
        <taxon>Hyphomicrobiales</taxon>
        <taxon>Nitrobacteraceae</taxon>
        <taxon>Bradyrhizobium</taxon>
    </lineage>
</organism>
<dbReference type="Proteomes" id="UP000289946">
    <property type="component" value="Unassembled WGS sequence"/>
</dbReference>
<dbReference type="EMBL" id="RDRA01000088">
    <property type="protein sequence ID" value="RXG83791.1"/>
    <property type="molecule type" value="Genomic_DNA"/>
</dbReference>
<feature type="domain" description="AMP-dependent synthetase/ligase" evidence="1">
    <location>
        <begin position="1"/>
        <end position="299"/>
    </location>
</feature>
<name>A0ABY0D821_9BRAD</name>
<evidence type="ECO:0000313" key="3">
    <source>
        <dbReference type="Proteomes" id="UP000289946"/>
    </source>
</evidence>
<evidence type="ECO:0000259" key="1">
    <source>
        <dbReference type="Pfam" id="PF00501"/>
    </source>
</evidence>
<dbReference type="Gene3D" id="2.30.38.10">
    <property type="entry name" value="Luciferase, Domain 3"/>
    <property type="match status" value="1"/>
</dbReference>
<dbReference type="InterPro" id="IPR020459">
    <property type="entry name" value="AMP-binding"/>
</dbReference>
<dbReference type="NCBIfam" id="TIGR01733">
    <property type="entry name" value="AA-adenyl-dom"/>
    <property type="match status" value="1"/>
</dbReference>
<dbReference type="PANTHER" id="PTHR45527">
    <property type="entry name" value="NONRIBOSOMAL PEPTIDE SYNTHETASE"/>
    <property type="match status" value="1"/>
</dbReference>
<dbReference type="PROSITE" id="PS00455">
    <property type="entry name" value="AMP_BINDING"/>
    <property type="match status" value="1"/>
</dbReference>
<dbReference type="PRINTS" id="PR00154">
    <property type="entry name" value="AMPBINDING"/>
</dbReference>